<reference evidence="12 13" key="1">
    <citation type="submission" date="2019-11" db="EMBL/GenBank/DDBJ databases">
        <authorList>
            <person name="Khan S.A."/>
            <person name="Jeon C.O."/>
            <person name="Chun B.H."/>
        </authorList>
    </citation>
    <scope>NUCLEOTIDE SEQUENCE [LARGE SCALE GENOMIC DNA]</scope>
    <source>
        <strain evidence="12 13">IMCC 1097</strain>
    </source>
</reference>
<organism evidence="12 13">
    <name type="scientific">Litorivicinus lipolyticus</name>
    <dbReference type="NCBI Taxonomy" id="418701"/>
    <lineage>
        <taxon>Bacteria</taxon>
        <taxon>Pseudomonadati</taxon>
        <taxon>Pseudomonadota</taxon>
        <taxon>Gammaproteobacteria</taxon>
        <taxon>Oceanospirillales</taxon>
        <taxon>Litorivicinaceae</taxon>
        <taxon>Litorivicinus</taxon>
    </lineage>
</organism>
<dbReference type="InterPro" id="IPR003594">
    <property type="entry name" value="HATPase_dom"/>
</dbReference>
<keyword evidence="6 10" id="KW-0812">Transmembrane</keyword>
<dbReference type="AlphaFoldDB" id="A0A5Q2QBG4"/>
<dbReference type="InterPro" id="IPR050428">
    <property type="entry name" value="TCS_sensor_his_kinase"/>
</dbReference>
<dbReference type="KEGG" id="llp:GH975_07550"/>
<dbReference type="SUPFAM" id="SSF55874">
    <property type="entry name" value="ATPase domain of HSP90 chaperone/DNA topoisomerase II/histidine kinase"/>
    <property type="match status" value="1"/>
</dbReference>
<evidence type="ECO:0000256" key="9">
    <source>
        <dbReference type="ARBA" id="ARBA00023136"/>
    </source>
</evidence>
<dbReference type="CDD" id="cd00075">
    <property type="entry name" value="HATPase"/>
    <property type="match status" value="1"/>
</dbReference>
<feature type="transmembrane region" description="Helical" evidence="10">
    <location>
        <begin position="21"/>
        <end position="39"/>
    </location>
</feature>
<evidence type="ECO:0000259" key="11">
    <source>
        <dbReference type="PROSITE" id="PS50109"/>
    </source>
</evidence>
<dbReference type="InterPro" id="IPR005467">
    <property type="entry name" value="His_kinase_dom"/>
</dbReference>
<evidence type="ECO:0000256" key="2">
    <source>
        <dbReference type="ARBA" id="ARBA00004370"/>
    </source>
</evidence>
<proteinExistence type="predicted"/>
<evidence type="ECO:0000256" key="5">
    <source>
        <dbReference type="ARBA" id="ARBA00022679"/>
    </source>
</evidence>
<evidence type="ECO:0000313" key="12">
    <source>
        <dbReference type="EMBL" id="QGG80434.1"/>
    </source>
</evidence>
<name>A0A5Q2QBG4_9GAMM</name>
<dbReference type="PROSITE" id="PS50109">
    <property type="entry name" value="HIS_KIN"/>
    <property type="match status" value="1"/>
</dbReference>
<dbReference type="Proteomes" id="UP000388235">
    <property type="component" value="Chromosome"/>
</dbReference>
<evidence type="ECO:0000256" key="10">
    <source>
        <dbReference type="SAM" id="Phobius"/>
    </source>
</evidence>
<dbReference type="InterPro" id="IPR004358">
    <property type="entry name" value="Sig_transdc_His_kin-like_C"/>
</dbReference>
<keyword evidence="7" id="KW-0418">Kinase</keyword>
<dbReference type="Gene3D" id="3.30.565.10">
    <property type="entry name" value="Histidine kinase-like ATPase, C-terminal domain"/>
    <property type="match status" value="1"/>
</dbReference>
<dbReference type="OrthoDB" id="9804645at2"/>
<evidence type="ECO:0000313" key="13">
    <source>
        <dbReference type="Proteomes" id="UP000388235"/>
    </source>
</evidence>
<dbReference type="PANTHER" id="PTHR45436">
    <property type="entry name" value="SENSOR HISTIDINE KINASE YKOH"/>
    <property type="match status" value="1"/>
</dbReference>
<comment type="subcellular location">
    <subcellularLocation>
        <location evidence="2">Membrane</location>
    </subcellularLocation>
</comment>
<dbReference type="EC" id="2.7.13.3" evidence="3"/>
<dbReference type="InterPro" id="IPR036890">
    <property type="entry name" value="HATPase_C_sf"/>
</dbReference>
<keyword evidence="8 10" id="KW-1133">Transmembrane helix</keyword>
<gene>
    <name evidence="12" type="ORF">GH975_07550</name>
</gene>
<keyword evidence="5" id="KW-0808">Transferase</keyword>
<dbReference type="Pfam" id="PF02518">
    <property type="entry name" value="HATPase_c"/>
    <property type="match status" value="1"/>
</dbReference>
<feature type="domain" description="Histidine kinase" evidence="11">
    <location>
        <begin position="73"/>
        <end position="181"/>
    </location>
</feature>
<protein>
    <recommendedName>
        <fullName evidence="3">histidine kinase</fullName>
        <ecNumber evidence="3">2.7.13.3</ecNumber>
    </recommendedName>
</protein>
<evidence type="ECO:0000256" key="8">
    <source>
        <dbReference type="ARBA" id="ARBA00022989"/>
    </source>
</evidence>
<keyword evidence="13" id="KW-1185">Reference proteome</keyword>
<dbReference type="PANTHER" id="PTHR45436:SF5">
    <property type="entry name" value="SENSOR HISTIDINE KINASE TRCS"/>
    <property type="match status" value="1"/>
</dbReference>
<dbReference type="PRINTS" id="PR00344">
    <property type="entry name" value="BCTRLSENSOR"/>
</dbReference>
<feature type="transmembrane region" description="Helical" evidence="10">
    <location>
        <begin position="45"/>
        <end position="65"/>
    </location>
</feature>
<dbReference type="GO" id="GO:0004673">
    <property type="term" value="F:protein histidine kinase activity"/>
    <property type="evidence" value="ECO:0007669"/>
    <property type="project" value="UniProtKB-EC"/>
</dbReference>
<comment type="catalytic activity">
    <reaction evidence="1">
        <text>ATP + protein L-histidine = ADP + protein N-phospho-L-histidine.</text>
        <dbReference type="EC" id="2.7.13.3"/>
    </reaction>
</comment>
<dbReference type="GO" id="GO:0016020">
    <property type="term" value="C:membrane"/>
    <property type="evidence" value="ECO:0007669"/>
    <property type="project" value="UniProtKB-SubCell"/>
</dbReference>
<dbReference type="EMBL" id="CP045871">
    <property type="protein sequence ID" value="QGG80434.1"/>
    <property type="molecule type" value="Genomic_DNA"/>
</dbReference>
<evidence type="ECO:0000256" key="3">
    <source>
        <dbReference type="ARBA" id="ARBA00012438"/>
    </source>
</evidence>
<evidence type="ECO:0000256" key="6">
    <source>
        <dbReference type="ARBA" id="ARBA00022692"/>
    </source>
</evidence>
<evidence type="ECO:0000256" key="7">
    <source>
        <dbReference type="ARBA" id="ARBA00022777"/>
    </source>
</evidence>
<keyword evidence="9 10" id="KW-0472">Membrane</keyword>
<evidence type="ECO:0000256" key="1">
    <source>
        <dbReference type="ARBA" id="ARBA00000085"/>
    </source>
</evidence>
<dbReference type="SMART" id="SM00387">
    <property type="entry name" value="HATPase_c"/>
    <property type="match status" value="1"/>
</dbReference>
<keyword evidence="4" id="KW-0597">Phosphoprotein</keyword>
<evidence type="ECO:0000256" key="4">
    <source>
        <dbReference type="ARBA" id="ARBA00022553"/>
    </source>
</evidence>
<accession>A0A5Q2QBG4</accession>
<sequence length="247" mass="26712">MVAFTQAFFSRQWLGNAIRRVTQLLTVATVIVIACGALIDFSTTVLAWSLGTYVALTLCMVGLVHHRDGQRGAMRSSERALRHQVMVNQSRERFLNEMNHEIRPHVELCVEDNGIGMPAHELELATTPLFRGRHALQHRPDGSRMGLAIVSQIVAELNGQFTLSSSAGVKACASVTLEAAEPVVGTAEPALGLEQHRILSGLIAAGTMSDILEFASQLDHSHPQLASQLRVAVDALDVAALVKLTHA</sequence>